<gene>
    <name evidence="2" type="ORF">CAMP_LOCUS2812</name>
</gene>
<feature type="chain" id="PRO_5040310158" evidence="1">
    <location>
        <begin position="21"/>
        <end position="110"/>
    </location>
</feature>
<protein>
    <submittedName>
        <fullName evidence="2">Uncharacterized protein</fullName>
    </submittedName>
</protein>
<dbReference type="AlphaFoldDB" id="A0A9P1I8K1"/>
<organism evidence="2 3">
    <name type="scientific">Caenorhabditis angaria</name>
    <dbReference type="NCBI Taxonomy" id="860376"/>
    <lineage>
        <taxon>Eukaryota</taxon>
        <taxon>Metazoa</taxon>
        <taxon>Ecdysozoa</taxon>
        <taxon>Nematoda</taxon>
        <taxon>Chromadorea</taxon>
        <taxon>Rhabditida</taxon>
        <taxon>Rhabditina</taxon>
        <taxon>Rhabditomorpha</taxon>
        <taxon>Rhabditoidea</taxon>
        <taxon>Rhabditidae</taxon>
        <taxon>Peloderinae</taxon>
        <taxon>Caenorhabditis</taxon>
    </lineage>
</organism>
<keyword evidence="3" id="KW-1185">Reference proteome</keyword>
<name>A0A9P1I8K1_9PELO</name>
<dbReference type="PANTHER" id="PTHR35182">
    <property type="entry name" value="PROTEIN CBG13762"/>
    <property type="match status" value="1"/>
</dbReference>
<feature type="signal peptide" evidence="1">
    <location>
        <begin position="1"/>
        <end position="20"/>
    </location>
</feature>
<dbReference type="EMBL" id="CANHGI010000001">
    <property type="protein sequence ID" value="CAI5440175.1"/>
    <property type="molecule type" value="Genomic_DNA"/>
</dbReference>
<reference evidence="2" key="1">
    <citation type="submission" date="2022-11" db="EMBL/GenBank/DDBJ databases">
        <authorList>
            <person name="Kikuchi T."/>
        </authorList>
    </citation>
    <scope>NUCLEOTIDE SEQUENCE</scope>
    <source>
        <strain evidence="2">PS1010</strain>
    </source>
</reference>
<evidence type="ECO:0000313" key="2">
    <source>
        <dbReference type="EMBL" id="CAI5440175.1"/>
    </source>
</evidence>
<evidence type="ECO:0000313" key="3">
    <source>
        <dbReference type="Proteomes" id="UP001152747"/>
    </source>
</evidence>
<dbReference type="PANTHER" id="PTHR35182:SF1">
    <property type="entry name" value="COLD-SHOCK PROTEIN-RELATED"/>
    <property type="match status" value="1"/>
</dbReference>
<accession>A0A9P1I8K1</accession>
<evidence type="ECO:0000256" key="1">
    <source>
        <dbReference type="SAM" id="SignalP"/>
    </source>
</evidence>
<comment type="caution">
    <text evidence="2">The sequence shown here is derived from an EMBL/GenBank/DDBJ whole genome shotgun (WGS) entry which is preliminary data.</text>
</comment>
<dbReference type="Proteomes" id="UP001152747">
    <property type="component" value="Unassembled WGS sequence"/>
</dbReference>
<proteinExistence type="predicted"/>
<sequence>MKFYITFLIFLAFFITSTYSATFMYPVKVGDEVTLVEGSGPLRFFSEDHKEYTFNFSGPNRGFFTDNKTKKRLPANNLRIKGNDVIITKITKADAGHYERGGNMVTVIVE</sequence>
<keyword evidence="1" id="KW-0732">Signal</keyword>